<dbReference type="InterPro" id="IPR045864">
    <property type="entry name" value="aa-tRNA-synth_II/BPL/LPL"/>
</dbReference>
<feature type="region of interest" description="Disordered" evidence="12">
    <location>
        <begin position="527"/>
        <end position="576"/>
    </location>
</feature>
<dbReference type="PROSITE" id="PS50011">
    <property type="entry name" value="PROTEIN_KINASE_DOM"/>
    <property type="match status" value="1"/>
</dbReference>
<evidence type="ECO:0000256" key="6">
    <source>
        <dbReference type="ARBA" id="ARBA00022840"/>
    </source>
</evidence>
<dbReference type="SMART" id="SM00220">
    <property type="entry name" value="S_TKc"/>
    <property type="match status" value="1"/>
</dbReference>
<dbReference type="GO" id="GO:0005829">
    <property type="term" value="C:cytosol"/>
    <property type="evidence" value="ECO:0007669"/>
    <property type="project" value="TreeGrafter"/>
</dbReference>
<dbReference type="Gene3D" id="3.30.200.20">
    <property type="entry name" value="Phosphorylase Kinase, domain 1"/>
    <property type="match status" value="1"/>
</dbReference>
<dbReference type="Gene3D" id="3.10.110.10">
    <property type="entry name" value="Ubiquitin Conjugating Enzyme"/>
    <property type="match status" value="1"/>
</dbReference>
<keyword evidence="3" id="KW-0808">Transferase</keyword>
<comment type="catalytic activity">
    <reaction evidence="9">
        <text>L-threonyl-[protein] + ATP = O-phospho-L-threonyl-[protein] + ADP + H(+)</text>
        <dbReference type="Rhea" id="RHEA:46608"/>
        <dbReference type="Rhea" id="RHEA-COMP:11060"/>
        <dbReference type="Rhea" id="RHEA-COMP:11605"/>
        <dbReference type="ChEBI" id="CHEBI:15378"/>
        <dbReference type="ChEBI" id="CHEBI:30013"/>
        <dbReference type="ChEBI" id="CHEBI:30616"/>
        <dbReference type="ChEBI" id="CHEBI:61977"/>
        <dbReference type="ChEBI" id="CHEBI:456216"/>
        <dbReference type="EC" id="2.7.11.1"/>
    </reaction>
</comment>
<feature type="compositionally biased region" description="Low complexity" evidence="12">
    <location>
        <begin position="24"/>
        <end position="36"/>
    </location>
</feature>
<feature type="region of interest" description="Disordered" evidence="12">
    <location>
        <begin position="243"/>
        <end position="299"/>
    </location>
</feature>
<dbReference type="PROSITE" id="PS00107">
    <property type="entry name" value="PROTEIN_KINASE_ATP"/>
    <property type="match status" value="1"/>
</dbReference>
<dbReference type="GO" id="GO:0004694">
    <property type="term" value="F:eukaryotic translation initiation factor 2alpha kinase activity"/>
    <property type="evidence" value="ECO:0007669"/>
    <property type="project" value="TreeGrafter"/>
</dbReference>
<dbReference type="PROSITE" id="PS50908">
    <property type="entry name" value="RWD"/>
    <property type="match status" value="1"/>
</dbReference>
<feature type="domain" description="Protein kinase" evidence="13">
    <location>
        <begin position="306"/>
        <end position="830"/>
    </location>
</feature>
<keyword evidence="7" id="KW-0652">Protein synthesis inhibitor</keyword>
<feature type="compositionally biased region" description="Basic and acidic residues" evidence="12">
    <location>
        <begin position="175"/>
        <end position="192"/>
    </location>
</feature>
<dbReference type="OrthoDB" id="6778822at2759"/>
<evidence type="ECO:0000256" key="11">
    <source>
        <dbReference type="PROSITE-ProRule" id="PRU10141"/>
    </source>
</evidence>
<dbReference type="InterPro" id="IPR000719">
    <property type="entry name" value="Prot_kinase_dom"/>
</dbReference>
<feature type="domain" description="RWD" evidence="14">
    <location>
        <begin position="53"/>
        <end position="163"/>
    </location>
</feature>
<dbReference type="InterPro" id="IPR011009">
    <property type="entry name" value="Kinase-like_dom_sf"/>
</dbReference>
<dbReference type="GO" id="GO:0005634">
    <property type="term" value="C:nucleus"/>
    <property type="evidence" value="ECO:0007669"/>
    <property type="project" value="TreeGrafter"/>
</dbReference>
<accession>A0A448ZEI2</accession>
<evidence type="ECO:0000256" key="2">
    <source>
        <dbReference type="ARBA" id="ARBA00022527"/>
    </source>
</evidence>
<dbReference type="Gene3D" id="3.30.930.10">
    <property type="entry name" value="Bira Bifunctional Protein, Domain 2"/>
    <property type="match status" value="1"/>
</dbReference>
<dbReference type="GO" id="GO:0005524">
    <property type="term" value="F:ATP binding"/>
    <property type="evidence" value="ECO:0007669"/>
    <property type="project" value="UniProtKB-UniRule"/>
</dbReference>
<proteinExistence type="inferred from homology"/>
<keyword evidence="5" id="KW-0418">Kinase</keyword>
<feature type="region of interest" description="Disordered" evidence="12">
    <location>
        <begin position="1"/>
        <end position="49"/>
    </location>
</feature>
<keyword evidence="2" id="KW-0723">Serine/threonine-protein kinase</keyword>
<keyword evidence="4 11" id="KW-0547">Nucleotide-binding</keyword>
<dbReference type="Pfam" id="PF05773">
    <property type="entry name" value="RWD"/>
    <property type="match status" value="1"/>
</dbReference>
<comment type="catalytic activity">
    <reaction evidence="10">
        <text>L-seryl-[protein] + ATP = O-phospho-L-seryl-[protein] + ADP + H(+)</text>
        <dbReference type="Rhea" id="RHEA:17989"/>
        <dbReference type="Rhea" id="RHEA-COMP:9863"/>
        <dbReference type="Rhea" id="RHEA-COMP:11604"/>
        <dbReference type="ChEBI" id="CHEBI:15378"/>
        <dbReference type="ChEBI" id="CHEBI:29999"/>
        <dbReference type="ChEBI" id="CHEBI:30616"/>
        <dbReference type="ChEBI" id="CHEBI:83421"/>
        <dbReference type="ChEBI" id="CHEBI:456216"/>
        <dbReference type="EC" id="2.7.11.1"/>
    </reaction>
</comment>
<keyword evidence="16" id="KW-1185">Reference proteome</keyword>
<evidence type="ECO:0000256" key="12">
    <source>
        <dbReference type="SAM" id="MobiDB-lite"/>
    </source>
</evidence>
<dbReference type="Gene3D" id="1.10.510.10">
    <property type="entry name" value="Transferase(Phosphotransferase) domain 1"/>
    <property type="match status" value="1"/>
</dbReference>
<evidence type="ECO:0000259" key="13">
    <source>
        <dbReference type="PROSITE" id="PS50011"/>
    </source>
</evidence>
<dbReference type="InterPro" id="IPR017441">
    <property type="entry name" value="Protein_kinase_ATP_BS"/>
</dbReference>
<dbReference type="EC" id="2.7.11.1" evidence="1"/>
<dbReference type="Proteomes" id="UP000291116">
    <property type="component" value="Unassembled WGS sequence"/>
</dbReference>
<feature type="compositionally biased region" description="Gly residues" evidence="12">
    <location>
        <begin position="214"/>
        <end position="224"/>
    </location>
</feature>
<dbReference type="SUPFAM" id="SSF56112">
    <property type="entry name" value="Protein kinase-like (PK-like)"/>
    <property type="match status" value="1"/>
</dbReference>
<evidence type="ECO:0000256" key="10">
    <source>
        <dbReference type="ARBA" id="ARBA00048679"/>
    </source>
</evidence>
<dbReference type="PROSITE" id="PS00108">
    <property type="entry name" value="PROTEIN_KINASE_ST"/>
    <property type="match status" value="1"/>
</dbReference>
<dbReference type="InterPro" id="IPR008271">
    <property type="entry name" value="Ser/Thr_kinase_AS"/>
</dbReference>
<evidence type="ECO:0000256" key="7">
    <source>
        <dbReference type="ARBA" id="ARBA00023193"/>
    </source>
</evidence>
<organism evidence="15 16">
    <name type="scientific">Pseudo-nitzschia multistriata</name>
    <dbReference type="NCBI Taxonomy" id="183589"/>
    <lineage>
        <taxon>Eukaryota</taxon>
        <taxon>Sar</taxon>
        <taxon>Stramenopiles</taxon>
        <taxon>Ochrophyta</taxon>
        <taxon>Bacillariophyta</taxon>
        <taxon>Bacillariophyceae</taxon>
        <taxon>Bacillariophycidae</taxon>
        <taxon>Bacillariales</taxon>
        <taxon>Bacillariaceae</taxon>
        <taxon>Pseudo-nitzschia</taxon>
    </lineage>
</organism>
<feature type="region of interest" description="Disordered" evidence="12">
    <location>
        <begin position="206"/>
        <end position="227"/>
    </location>
</feature>
<dbReference type="Pfam" id="PF00069">
    <property type="entry name" value="Pkinase"/>
    <property type="match status" value="3"/>
</dbReference>
<keyword evidence="6 11" id="KW-0067">ATP-binding</keyword>
<dbReference type="PANTHER" id="PTHR11042">
    <property type="entry name" value="EUKARYOTIC TRANSLATION INITIATION FACTOR 2-ALPHA KINASE EIF2-ALPHA KINASE -RELATED"/>
    <property type="match status" value="1"/>
</dbReference>
<evidence type="ECO:0000256" key="3">
    <source>
        <dbReference type="ARBA" id="ARBA00022679"/>
    </source>
</evidence>
<dbReference type="InterPro" id="IPR016135">
    <property type="entry name" value="UBQ-conjugating_enzyme/RWD"/>
</dbReference>
<feature type="region of interest" description="Disordered" evidence="12">
    <location>
        <begin position="169"/>
        <end position="192"/>
    </location>
</feature>
<dbReference type="EMBL" id="CAACVS010000280">
    <property type="protein sequence ID" value="VEU40406.1"/>
    <property type="molecule type" value="Genomic_DNA"/>
</dbReference>
<reference evidence="15 16" key="1">
    <citation type="submission" date="2019-01" db="EMBL/GenBank/DDBJ databases">
        <authorList>
            <person name="Ferrante I. M."/>
        </authorList>
    </citation>
    <scope>NUCLEOTIDE SEQUENCE [LARGE SCALE GENOMIC DNA]</scope>
    <source>
        <strain evidence="15 16">B856</strain>
    </source>
</reference>
<feature type="compositionally biased region" description="Acidic residues" evidence="12">
    <location>
        <begin position="387"/>
        <end position="403"/>
    </location>
</feature>
<evidence type="ECO:0000313" key="16">
    <source>
        <dbReference type="Proteomes" id="UP000291116"/>
    </source>
</evidence>
<dbReference type="SMART" id="SM00591">
    <property type="entry name" value="RWD"/>
    <property type="match status" value="1"/>
</dbReference>
<dbReference type="GO" id="GO:0017148">
    <property type="term" value="P:negative regulation of translation"/>
    <property type="evidence" value="ECO:0007669"/>
    <property type="project" value="UniProtKB-KW"/>
</dbReference>
<dbReference type="SUPFAM" id="SSF54495">
    <property type="entry name" value="UBC-like"/>
    <property type="match status" value="1"/>
</dbReference>
<comment type="similarity">
    <text evidence="8">Belongs to the protein kinase superfamily. Ser/Thr protein kinase family. GCN2 subfamily.</text>
</comment>
<feature type="region of interest" description="Disordered" evidence="12">
    <location>
        <begin position="384"/>
        <end position="497"/>
    </location>
</feature>
<evidence type="ECO:0000313" key="15">
    <source>
        <dbReference type="EMBL" id="VEU40406.1"/>
    </source>
</evidence>
<dbReference type="PANTHER" id="PTHR11042:SF136">
    <property type="entry name" value="EIF-2-ALPHA KINASE GCN2"/>
    <property type="match status" value="1"/>
</dbReference>
<dbReference type="InterPro" id="IPR050339">
    <property type="entry name" value="CC_SR_Kinase"/>
</dbReference>
<feature type="binding site" evidence="11">
    <location>
        <position position="336"/>
    </location>
    <ligand>
        <name>ATP</name>
        <dbReference type="ChEBI" id="CHEBI:30616"/>
    </ligand>
</feature>
<dbReference type="CDD" id="cd23823">
    <property type="entry name" value="RWD_GCN2"/>
    <property type="match status" value="1"/>
</dbReference>
<evidence type="ECO:0000259" key="14">
    <source>
        <dbReference type="PROSITE" id="PS50908"/>
    </source>
</evidence>
<dbReference type="InterPro" id="IPR006575">
    <property type="entry name" value="RWD_dom"/>
</dbReference>
<evidence type="ECO:0000256" key="4">
    <source>
        <dbReference type="ARBA" id="ARBA00022741"/>
    </source>
</evidence>
<evidence type="ECO:0000256" key="8">
    <source>
        <dbReference type="ARBA" id="ARBA00037982"/>
    </source>
</evidence>
<protein>
    <recommendedName>
        <fullName evidence="1">non-specific serine/threonine protein kinase</fullName>
        <ecNumber evidence="1">2.7.11.1</ecNumber>
    </recommendedName>
</protein>
<dbReference type="SUPFAM" id="SSF55681">
    <property type="entry name" value="Class II aaRS and biotin synthetases"/>
    <property type="match status" value="1"/>
</dbReference>
<sequence length="1792" mass="194927">MASKRHSGPGQFAALLDDDDDDSSSSSGSSDQDGSNGPPPPPDGEDLSSCWADEETVLECVYGEECERSTRGRSGRAVARVRVRPPDLAPEEIGCSLTLVVKIPRNYPYAVPGIRLRETVGLSGAGTAQLLERLQRRASELAENGMVMVCELVQVCEGFLLEHNVDPSMSAWEQSRAREERERTEKEEAAKARERRLLSLIEEEKSAATAAGAEGSGGAQGDGGKPPEEIQKELVRQREALEEANKHRRRNHSGALLFGGLAASPSVGQEESDGDDEYDEYGDEDDDGDVVPSSLASSSSRYKTDFIEMEVLGRGGGGEVVRVRNRLDRRIYAIKKIILESEKGTLARSGKAQNKKLRREVTTISRMMHKNIVRYYQAWVEGSSDGAVEEGDEEEDGGGEDDNSNGGGEQDNNAGGVPEDLLNPNLEGSSDDEDNNDEGWWTRSPTRSGARKRSLPRTQSASRSSSGVSGIGGSGGDDQSSSEAWSSDEDGGSETAAISGSVGEDVRLFPHNFDFTHQYDGLFKNVQPATDDEDEDSGASSSNDEANDNGGGENGNEHDDDDDDDSSASWGDDSSVKVDHTKKQSILYIQMEYCNTTLRKLIDDNALPEMSDSDVWRLVRQIVEALVYIHDRRIIHRDLKPGNIFLDSEGNIRLGDFGLATTRRQDHSRASPGPDDAEELPPDEREVLYEAMEGLGVLLGENTILSRSVVSHTSGGGESLTGGVGTTFYRAPEQAGILSARKGRGSDSSSYGVKADIYSLGIVIFEMYHPRFGTYMERSETLNRLISGKPGERFPADFAPQNAKDIITWCLERDPAKRPSAKELLKSDLLPRKIEVEQRYLEEALELLSNSQPEGSLTQAIVDAIFSKKTSDIDEFTYDTDTAVKANNIGTTTRTQTPSEGLMRAFRCIRNGTIDVKSLSMSNMSMVAATSAINRTRNATKLGKEIGIKGDLKRSRKQTVGILASRAAAAIAIDGNLDGVLGKDPRIVEMITTRLANIFQAHGAVHLKSPLLRPRYSSSDKTIIGGPAEVLNRRGVALCLSEDLTASFARAVGRGGQSASNLKRYEIDRVYHKSLSGGHPRTKLEASFDITQDESSLKSYYIEAEAISVVSHVMSQLEIPNTSDLPFGASPPLWYLRITHTRLADGILDICGVKGNALRRLCLRLFTEITAPTPSSLFQLLPRPAGRTRATSRDGPPVTRTEKLEQFIEAATRHHSMTSSVADKLRLLLKDCMPLPVNINKAIEVLKKAIEKLKAAQVSLSKTFDGKELDSRKILNHLENLTKTLQSIGVRTAFDLHTADEKPSTNGYNCPLLISLDLGLRQQRKHYHGQLLFQCIAIPSNYFNSLRSTEDVVRTTNDSLLSSSGKGIKVAEGGRYDELVRKSRPPGNFGSALFNTYTAAPIPKCVGVRFAIGKLITLLYLETSLSNAAVVESFDAAKGSNANIGYEMGVIRGSLGAPLNAMPMPIQCLVSSGNGLDAETAKERLVVSSVLWSEGISCEYLAQSGLMANLLKQRRGECTGNSSSDWSLEELCGICAIMKIPFVVVVQPHILNDIGKVQLRHVASVGGTDDDTENYISLGSLASTIQDLSRAASDDQLAHRGDLGGASAQSQWGNAYHRYGAAGSGTRASVEPSIECIYIQKDQFFDSERHLSKVDHKAHSKAIMKTMRGITQRAEAFARAMVDPGDGASNDLSVFAVTDVSFWCLRDFGTHLMKTAGAVQSADTAYKETIGAYPGHKRSLKTLGAAIDSHMKRNGFWSRTGGLAAEGGDTREVMFLLYSKPDDRFDMVTLRC</sequence>
<feature type="compositionally biased region" description="Acidic residues" evidence="12">
    <location>
        <begin position="270"/>
        <end position="289"/>
    </location>
</feature>
<evidence type="ECO:0000256" key="1">
    <source>
        <dbReference type="ARBA" id="ARBA00012513"/>
    </source>
</evidence>
<evidence type="ECO:0000256" key="9">
    <source>
        <dbReference type="ARBA" id="ARBA00047899"/>
    </source>
</evidence>
<evidence type="ECO:0000256" key="5">
    <source>
        <dbReference type="ARBA" id="ARBA00022777"/>
    </source>
</evidence>
<name>A0A448ZEI2_9STRA</name>
<gene>
    <name evidence="15" type="ORF">PSNMU_V1.4_AUG-EV-PASAV3_0073030</name>
</gene>